<sequence length="77" mass="9140">MPNFYLSKELSQHFEYEIHKDDCLYLPDEKSRKLIGNYKTSQEALETVLKSTQHVNGCFWCCNSIHHGRIPFINHKK</sequence>
<accession>A0A8J2VBB4</accession>
<reference evidence="1" key="1">
    <citation type="journal article" date="2014" name="Int. J. Syst. Evol. Microbiol.">
        <title>Complete genome sequence of Corynebacterium casei LMG S-19264T (=DSM 44701T), isolated from a smear-ripened cheese.</title>
        <authorList>
            <consortium name="US DOE Joint Genome Institute (JGI-PGF)"/>
            <person name="Walter F."/>
            <person name="Albersmeier A."/>
            <person name="Kalinowski J."/>
            <person name="Ruckert C."/>
        </authorList>
    </citation>
    <scope>NUCLEOTIDE SEQUENCE</scope>
    <source>
        <strain evidence="1">CGMCC 1.12924</strain>
    </source>
</reference>
<keyword evidence="2" id="KW-1185">Reference proteome</keyword>
<protein>
    <submittedName>
        <fullName evidence="1">Uncharacterized protein</fullName>
    </submittedName>
</protein>
<dbReference type="Proteomes" id="UP000652231">
    <property type="component" value="Unassembled WGS sequence"/>
</dbReference>
<reference evidence="1" key="2">
    <citation type="submission" date="2020-09" db="EMBL/GenBank/DDBJ databases">
        <authorList>
            <person name="Sun Q."/>
            <person name="Zhou Y."/>
        </authorList>
    </citation>
    <scope>NUCLEOTIDE SEQUENCE</scope>
    <source>
        <strain evidence="1">CGMCC 1.12924</strain>
    </source>
</reference>
<dbReference type="RefSeq" id="WP_188441848.1">
    <property type="nucleotide sequence ID" value="NZ_BMGK01000007.1"/>
</dbReference>
<gene>
    <name evidence="1" type="ORF">GCM10011312_18710</name>
</gene>
<name>A0A8J2VBB4_9FLAO</name>
<proteinExistence type="predicted"/>
<dbReference type="EMBL" id="BMGK01000007">
    <property type="protein sequence ID" value="GGD95305.1"/>
    <property type="molecule type" value="Genomic_DNA"/>
</dbReference>
<dbReference type="AlphaFoldDB" id="A0A8J2VBB4"/>
<evidence type="ECO:0000313" key="1">
    <source>
        <dbReference type="EMBL" id="GGD95305.1"/>
    </source>
</evidence>
<evidence type="ECO:0000313" key="2">
    <source>
        <dbReference type="Proteomes" id="UP000652231"/>
    </source>
</evidence>
<comment type="caution">
    <text evidence="1">The sequence shown here is derived from an EMBL/GenBank/DDBJ whole genome shotgun (WGS) entry which is preliminary data.</text>
</comment>
<organism evidence="1 2">
    <name type="scientific">Planktosalinus lacus</name>
    <dbReference type="NCBI Taxonomy" id="1526573"/>
    <lineage>
        <taxon>Bacteria</taxon>
        <taxon>Pseudomonadati</taxon>
        <taxon>Bacteroidota</taxon>
        <taxon>Flavobacteriia</taxon>
        <taxon>Flavobacteriales</taxon>
        <taxon>Flavobacteriaceae</taxon>
        <taxon>Planktosalinus</taxon>
    </lineage>
</organism>